<gene>
    <name evidence="1" type="ORF">P24_17152</name>
</gene>
<dbReference type="AlphaFoldDB" id="K2JU66"/>
<protein>
    <recommendedName>
        <fullName evidence="3">Major tail protein</fullName>
    </recommendedName>
</protein>
<sequence>MAGESSQGSGLFYEDPNTPDTWIKVAGVVSIDGPTGSSSELDASDLDSTAREYVPALPDEGSVSLEMNLLHGNATQEFMQDAKIARTTHNWRIRQKVDPDKGITFAGYVSEFSFAAGTDAIKKISATLRVTEAVSRYDLTPDP</sequence>
<accession>K2JU66</accession>
<evidence type="ECO:0000313" key="2">
    <source>
        <dbReference type="Proteomes" id="UP000006746"/>
    </source>
</evidence>
<dbReference type="Gene3D" id="4.10.410.40">
    <property type="match status" value="1"/>
</dbReference>
<name>K2JU66_9PROT</name>
<proteinExistence type="predicted"/>
<dbReference type="RefSeq" id="WP_008946032.1">
    <property type="nucleotide sequence ID" value="NZ_AMRL01000034.1"/>
</dbReference>
<evidence type="ECO:0000313" key="1">
    <source>
        <dbReference type="EMBL" id="EKE68690.1"/>
    </source>
</evidence>
<dbReference type="InterPro" id="IPR032495">
    <property type="entry name" value="Phage_TTP_11"/>
</dbReference>
<evidence type="ECO:0008006" key="3">
    <source>
        <dbReference type="Google" id="ProtNLM"/>
    </source>
</evidence>
<dbReference type="STRING" id="1207063.P24_17152"/>
<reference evidence="1 2" key="1">
    <citation type="journal article" date="2012" name="J. Bacteriol.">
        <title>Genome Sequence of Oceanibaculum indicum Type Strain P24.</title>
        <authorList>
            <person name="Lai Q."/>
            <person name="Shao Z."/>
        </authorList>
    </citation>
    <scope>NUCLEOTIDE SEQUENCE [LARGE SCALE GENOMIC DNA]</scope>
    <source>
        <strain evidence="1 2">P24</strain>
    </source>
</reference>
<keyword evidence="2" id="KW-1185">Reference proteome</keyword>
<dbReference type="Pfam" id="PF16460">
    <property type="entry name" value="Phage_TTP_11"/>
    <property type="match status" value="1"/>
</dbReference>
<dbReference type="Proteomes" id="UP000006746">
    <property type="component" value="Unassembled WGS sequence"/>
</dbReference>
<organism evidence="1 2">
    <name type="scientific">Oceanibaculum indicum P24</name>
    <dbReference type="NCBI Taxonomy" id="1207063"/>
    <lineage>
        <taxon>Bacteria</taxon>
        <taxon>Pseudomonadati</taxon>
        <taxon>Pseudomonadota</taxon>
        <taxon>Alphaproteobacteria</taxon>
        <taxon>Rhodospirillales</taxon>
        <taxon>Oceanibaculaceae</taxon>
        <taxon>Oceanibaculum</taxon>
    </lineage>
</organism>
<comment type="caution">
    <text evidence="1">The sequence shown here is derived from an EMBL/GenBank/DDBJ whole genome shotgun (WGS) entry which is preliminary data.</text>
</comment>
<dbReference type="EMBL" id="AMRL01000034">
    <property type="protein sequence ID" value="EKE68690.1"/>
    <property type="molecule type" value="Genomic_DNA"/>
</dbReference>